<name>A0A1S4DGF6_TOBAC</name>
<sequence length="383" mass="42743">MKERSNEGAHGAGDPLRCFFDSVDSTALEEDDLEVPRKSPSSKVGGPSPRLINRFPTPSTDPGRKRSVVITVSEDAWVLSTPVGIASYLRCLVTKEDHVKMNEVDALCLFNEAQQALNRASVLHLETFLRYRDELSQLKAEVKELAEKREMYKLLNEQREGEVKNLRAELDTAKKEHAALVEQVNIFEVSDDGLCMVTNGQNSQVHQKLDRIDQLRAEMDEVKAMAEEWKSKIDRLASEKETAREQLASTEVQLRAVREKEEPRSQKIEDLQSQLGSAVAERDTLDKDLKIAKPAVEITRAAVAEMVAQYRADAESRREALEEVHARGFDLSAKIKNAKRLKAEAKKLADPEDEEGFEGSGESVDGKDPDDPGDETGSSKDQA</sequence>
<feature type="region of interest" description="Disordered" evidence="2">
    <location>
        <begin position="29"/>
        <end position="64"/>
    </location>
</feature>
<evidence type="ECO:0000256" key="1">
    <source>
        <dbReference type="SAM" id="Coils"/>
    </source>
</evidence>
<dbReference type="OrthoDB" id="10255522at2759"/>
<keyword evidence="1" id="KW-0175">Coiled coil</keyword>
<gene>
    <name evidence="3" type="primary">LOC107829393</name>
</gene>
<dbReference type="Gene3D" id="6.10.250.3110">
    <property type="match status" value="1"/>
</dbReference>
<dbReference type="KEGG" id="nta:107829393"/>
<dbReference type="AlphaFoldDB" id="A0A1S4DGF6"/>
<feature type="region of interest" description="Disordered" evidence="2">
    <location>
        <begin position="341"/>
        <end position="383"/>
    </location>
</feature>
<reference evidence="3" key="1">
    <citation type="submission" date="2025-08" db="UniProtKB">
        <authorList>
            <consortium name="RefSeq"/>
        </authorList>
    </citation>
    <scope>IDENTIFICATION</scope>
</reference>
<dbReference type="RefSeq" id="XP_016512349.1">
    <property type="nucleotide sequence ID" value="XM_016656863.1"/>
</dbReference>
<dbReference type="PaxDb" id="4097-A0A1S4DGF6"/>
<organism evidence="3">
    <name type="scientific">Nicotiana tabacum</name>
    <name type="common">Common tobacco</name>
    <dbReference type="NCBI Taxonomy" id="4097"/>
    <lineage>
        <taxon>Eukaryota</taxon>
        <taxon>Viridiplantae</taxon>
        <taxon>Streptophyta</taxon>
        <taxon>Embryophyta</taxon>
        <taxon>Tracheophyta</taxon>
        <taxon>Spermatophyta</taxon>
        <taxon>Magnoliopsida</taxon>
        <taxon>eudicotyledons</taxon>
        <taxon>Gunneridae</taxon>
        <taxon>Pentapetalae</taxon>
        <taxon>asterids</taxon>
        <taxon>lamiids</taxon>
        <taxon>Solanales</taxon>
        <taxon>Solanaceae</taxon>
        <taxon>Nicotianoideae</taxon>
        <taxon>Nicotianeae</taxon>
        <taxon>Nicotiana</taxon>
    </lineage>
</organism>
<feature type="compositionally biased region" description="Basic and acidic residues" evidence="2">
    <location>
        <begin position="341"/>
        <end position="350"/>
    </location>
</feature>
<proteinExistence type="predicted"/>
<feature type="compositionally biased region" description="Low complexity" evidence="2">
    <location>
        <begin position="38"/>
        <end position="50"/>
    </location>
</feature>
<protein>
    <submittedName>
        <fullName evidence="3">Uncharacterized protein</fullName>
    </submittedName>
</protein>
<evidence type="ECO:0000313" key="3">
    <source>
        <dbReference type="RefSeq" id="XP_016512349.1"/>
    </source>
</evidence>
<evidence type="ECO:0000256" key="2">
    <source>
        <dbReference type="SAM" id="MobiDB-lite"/>
    </source>
</evidence>
<feature type="coiled-coil region" evidence="1">
    <location>
        <begin position="128"/>
        <end position="288"/>
    </location>
</feature>
<accession>A0A1S4DGF6</accession>